<organism evidence="4 5">
    <name type="scientific">Thiohalospira halophila DSM 15071</name>
    <dbReference type="NCBI Taxonomy" id="1123397"/>
    <lineage>
        <taxon>Bacteria</taxon>
        <taxon>Pseudomonadati</taxon>
        <taxon>Pseudomonadota</taxon>
        <taxon>Gammaproteobacteria</taxon>
        <taxon>Thiohalospirales</taxon>
        <taxon>Thiohalospiraceae</taxon>
        <taxon>Thiohalospira</taxon>
    </lineage>
</organism>
<dbReference type="GO" id="GO:0016491">
    <property type="term" value="F:oxidoreductase activity"/>
    <property type="evidence" value="ECO:0007669"/>
    <property type="project" value="UniProtKB-KW"/>
</dbReference>
<dbReference type="Pfam" id="PF00248">
    <property type="entry name" value="Aldo_ket_red"/>
    <property type="match status" value="1"/>
</dbReference>
<protein>
    <submittedName>
        <fullName evidence="4">Predicted oxidoreductase</fullName>
    </submittedName>
</protein>
<dbReference type="InterPro" id="IPR050523">
    <property type="entry name" value="AKR_Detox_Biosynth"/>
</dbReference>
<name>A0A1I1W5Z2_9GAMM</name>
<reference evidence="4 5" key="1">
    <citation type="submission" date="2016-10" db="EMBL/GenBank/DDBJ databases">
        <authorList>
            <person name="de Groot N.N."/>
        </authorList>
    </citation>
    <scope>NUCLEOTIDE SEQUENCE [LARGE SCALE GENOMIC DNA]</scope>
    <source>
        <strain evidence="4 5">HL3</strain>
    </source>
</reference>
<dbReference type="SUPFAM" id="SSF51430">
    <property type="entry name" value="NAD(P)-linked oxidoreductase"/>
    <property type="match status" value="1"/>
</dbReference>
<dbReference type="CDD" id="cd19099">
    <property type="entry name" value="AKR_unchar"/>
    <property type="match status" value="1"/>
</dbReference>
<feature type="region of interest" description="Disordered" evidence="2">
    <location>
        <begin position="1"/>
        <end position="20"/>
    </location>
</feature>
<dbReference type="InterPro" id="IPR023210">
    <property type="entry name" value="NADP_OxRdtase_dom"/>
</dbReference>
<feature type="domain" description="NADP-dependent oxidoreductase" evidence="3">
    <location>
        <begin position="45"/>
        <end position="225"/>
    </location>
</feature>
<dbReference type="RefSeq" id="WP_093429185.1">
    <property type="nucleotide sequence ID" value="NZ_FOMJ01000012.1"/>
</dbReference>
<dbReference type="AlphaFoldDB" id="A0A1I1W5Z2"/>
<dbReference type="OrthoDB" id="5289885at2"/>
<gene>
    <name evidence="4" type="ORF">SAMN05660831_02575</name>
</gene>
<dbReference type="STRING" id="1123397.SAMN05660831_02575"/>
<dbReference type="GO" id="GO:0005829">
    <property type="term" value="C:cytosol"/>
    <property type="evidence" value="ECO:0007669"/>
    <property type="project" value="TreeGrafter"/>
</dbReference>
<dbReference type="Proteomes" id="UP000198611">
    <property type="component" value="Unassembled WGS sequence"/>
</dbReference>
<dbReference type="EMBL" id="FOMJ01000012">
    <property type="protein sequence ID" value="SFD90542.1"/>
    <property type="molecule type" value="Genomic_DNA"/>
</dbReference>
<keyword evidence="5" id="KW-1185">Reference proteome</keyword>
<evidence type="ECO:0000256" key="2">
    <source>
        <dbReference type="SAM" id="MobiDB-lite"/>
    </source>
</evidence>
<proteinExistence type="predicted"/>
<dbReference type="PANTHER" id="PTHR43364:SF4">
    <property type="entry name" value="NAD(P)-LINKED OXIDOREDUCTASE SUPERFAMILY PROTEIN"/>
    <property type="match status" value="1"/>
</dbReference>
<accession>A0A1I1W5Z2</accession>
<evidence type="ECO:0000259" key="3">
    <source>
        <dbReference type="Pfam" id="PF00248"/>
    </source>
</evidence>
<dbReference type="Gene3D" id="3.20.20.100">
    <property type="entry name" value="NADP-dependent oxidoreductase domain"/>
    <property type="match status" value="1"/>
</dbReference>
<evidence type="ECO:0000256" key="1">
    <source>
        <dbReference type="ARBA" id="ARBA00023002"/>
    </source>
</evidence>
<dbReference type="PANTHER" id="PTHR43364">
    <property type="entry name" value="NADH-SPECIFIC METHYLGLYOXAL REDUCTASE-RELATED"/>
    <property type="match status" value="1"/>
</dbReference>
<dbReference type="InterPro" id="IPR036812">
    <property type="entry name" value="NAD(P)_OxRdtase_dom_sf"/>
</dbReference>
<evidence type="ECO:0000313" key="5">
    <source>
        <dbReference type="Proteomes" id="UP000198611"/>
    </source>
</evidence>
<sequence>MTETAPIPGHATPQGTRDYAEARADDVAEGHFSDLLKTKIQLSSLGVGTFPGAADAATDAAVATLVAQALGGGINVVDTGAHYRYGRALAAVGAGIRQANLAGIPREAMFLVSKGGFLTFRGGPPEDRDAWIQEEIVGPGRGRAEDIAEQTPHCLSPEYIEYQLDLSRNLMGVETLDAFMVDQPEVHIPEIGKEQVNQKLEKVFEVLEWAVAEGRLRYYGISTFEGFRVETDHQLFQSLTSLQGLAEKAYQAVTGADDTRHHFLIAQMPFNQVMLEGFTRFNQATGQGNVASTLQAAHQLGVYMMSSHTMLKGHLGQQSVDVVTQALAELPNPAQRALQFNRSTPGLGTSLVGMSNPEHLADMLAVAARPPMERSGFLGLFQKAE</sequence>
<evidence type="ECO:0000313" key="4">
    <source>
        <dbReference type="EMBL" id="SFD90542.1"/>
    </source>
</evidence>
<keyword evidence="1" id="KW-0560">Oxidoreductase</keyword>